<dbReference type="FunFam" id="3.40.1370.10:FF:000012">
    <property type="entry name" value="50S ribosomal protein L4"/>
    <property type="match status" value="1"/>
</dbReference>
<keyword evidence="4" id="KW-0689">Ribosomal protein</keyword>
<keyword evidence="3" id="KW-0694">RNA-binding</keyword>
<feature type="region of interest" description="Disordered" evidence="8">
    <location>
        <begin position="22"/>
        <end position="54"/>
    </location>
</feature>
<dbReference type="EMBL" id="JAAALK010000283">
    <property type="protein sequence ID" value="KAG8074375.1"/>
    <property type="molecule type" value="Genomic_DNA"/>
</dbReference>
<reference evidence="9" key="1">
    <citation type="journal article" date="2021" name="bioRxiv">
        <title>Whole Genome Assembly and Annotation of Northern Wild Rice, Zizania palustris L., Supports a Whole Genome Duplication in the Zizania Genus.</title>
        <authorList>
            <person name="Haas M."/>
            <person name="Kono T."/>
            <person name="Macchietto M."/>
            <person name="Millas R."/>
            <person name="McGilp L."/>
            <person name="Shao M."/>
            <person name="Duquette J."/>
            <person name="Hirsch C.N."/>
            <person name="Kimball J."/>
        </authorList>
    </citation>
    <scope>NUCLEOTIDE SEQUENCE</scope>
    <source>
        <tissue evidence="9">Fresh leaf tissue</tissue>
    </source>
</reference>
<organism evidence="9 10">
    <name type="scientific">Zizania palustris</name>
    <name type="common">Northern wild rice</name>
    <dbReference type="NCBI Taxonomy" id="103762"/>
    <lineage>
        <taxon>Eukaryota</taxon>
        <taxon>Viridiplantae</taxon>
        <taxon>Streptophyta</taxon>
        <taxon>Embryophyta</taxon>
        <taxon>Tracheophyta</taxon>
        <taxon>Spermatophyta</taxon>
        <taxon>Magnoliopsida</taxon>
        <taxon>Liliopsida</taxon>
        <taxon>Poales</taxon>
        <taxon>Poaceae</taxon>
        <taxon>BOP clade</taxon>
        <taxon>Oryzoideae</taxon>
        <taxon>Oryzeae</taxon>
        <taxon>Zizaniinae</taxon>
        <taxon>Zizania</taxon>
    </lineage>
</organism>
<evidence type="ECO:0000256" key="3">
    <source>
        <dbReference type="ARBA" id="ARBA00022884"/>
    </source>
</evidence>
<dbReference type="GO" id="GO:0003735">
    <property type="term" value="F:structural constituent of ribosome"/>
    <property type="evidence" value="ECO:0007669"/>
    <property type="project" value="InterPro"/>
</dbReference>
<evidence type="ECO:0000256" key="1">
    <source>
        <dbReference type="ARBA" id="ARBA00010528"/>
    </source>
</evidence>
<dbReference type="InterPro" id="IPR002136">
    <property type="entry name" value="Ribosomal_uL4"/>
</dbReference>
<proteinExistence type="inferred from homology"/>
<reference evidence="9" key="2">
    <citation type="submission" date="2021-02" db="EMBL/GenBank/DDBJ databases">
        <authorList>
            <person name="Kimball J.A."/>
            <person name="Haas M.W."/>
            <person name="Macchietto M."/>
            <person name="Kono T."/>
            <person name="Duquette J."/>
            <person name="Shao M."/>
        </authorList>
    </citation>
    <scope>NUCLEOTIDE SEQUENCE</scope>
    <source>
        <tissue evidence="9">Fresh leaf tissue</tissue>
    </source>
</reference>
<feature type="compositionally biased region" description="Basic residues" evidence="8">
    <location>
        <begin position="184"/>
        <end position="196"/>
    </location>
</feature>
<evidence type="ECO:0000256" key="5">
    <source>
        <dbReference type="ARBA" id="ARBA00023274"/>
    </source>
</evidence>
<dbReference type="GO" id="GO:0006412">
    <property type="term" value="P:translation"/>
    <property type="evidence" value="ECO:0007669"/>
    <property type="project" value="InterPro"/>
</dbReference>
<dbReference type="InterPro" id="IPR013005">
    <property type="entry name" value="Ribosomal_uL4-like"/>
</dbReference>
<dbReference type="NCBIfam" id="TIGR03953">
    <property type="entry name" value="rplD_bact"/>
    <property type="match status" value="1"/>
</dbReference>
<dbReference type="GO" id="GO:0019843">
    <property type="term" value="F:rRNA binding"/>
    <property type="evidence" value="ECO:0007669"/>
    <property type="project" value="UniProtKB-KW"/>
</dbReference>
<keyword evidence="2" id="KW-0699">rRNA-binding</keyword>
<evidence type="ECO:0000313" key="9">
    <source>
        <dbReference type="EMBL" id="KAG8074375.1"/>
    </source>
</evidence>
<feature type="compositionally biased region" description="Acidic residues" evidence="8">
    <location>
        <begin position="337"/>
        <end position="362"/>
    </location>
</feature>
<comment type="similarity">
    <text evidence="1">Belongs to the universal ribosomal protein uL4 family.</text>
</comment>
<dbReference type="PANTHER" id="PTHR10746:SF17">
    <property type="entry name" value="LARGE RIBOSOMAL SUBUNIT PROTEIN UL4C"/>
    <property type="match status" value="1"/>
</dbReference>
<evidence type="ECO:0000256" key="4">
    <source>
        <dbReference type="ARBA" id="ARBA00022980"/>
    </source>
</evidence>
<dbReference type="GO" id="GO:1990904">
    <property type="term" value="C:ribonucleoprotein complex"/>
    <property type="evidence" value="ECO:0007669"/>
    <property type="project" value="UniProtKB-KW"/>
</dbReference>
<comment type="caution">
    <text evidence="9">The sequence shown here is derived from an EMBL/GenBank/DDBJ whole genome shotgun (WGS) entry which is preliminary data.</text>
</comment>
<keyword evidence="5" id="KW-0687">Ribonucleoprotein</keyword>
<evidence type="ECO:0000256" key="8">
    <source>
        <dbReference type="SAM" id="MobiDB-lite"/>
    </source>
</evidence>
<evidence type="ECO:0000256" key="7">
    <source>
        <dbReference type="ARBA" id="ARBA00035387"/>
    </source>
</evidence>
<dbReference type="Pfam" id="PF00573">
    <property type="entry name" value="Ribosomal_L4"/>
    <property type="match status" value="1"/>
</dbReference>
<keyword evidence="10" id="KW-1185">Reference proteome</keyword>
<dbReference type="Proteomes" id="UP000729402">
    <property type="component" value="Unassembled WGS sequence"/>
</dbReference>
<gene>
    <name evidence="9" type="ORF">GUJ93_ZPchr0006g44566</name>
</gene>
<evidence type="ECO:0000256" key="6">
    <source>
        <dbReference type="ARBA" id="ARBA00035208"/>
    </source>
</evidence>
<accession>A0A8J5SGM7</accession>
<dbReference type="HAMAP" id="MF_01328_B">
    <property type="entry name" value="Ribosomal_uL4_B"/>
    <property type="match status" value="1"/>
</dbReference>
<feature type="compositionally biased region" description="Basic and acidic residues" evidence="8">
    <location>
        <begin position="25"/>
        <end position="39"/>
    </location>
</feature>
<dbReference type="OrthoDB" id="275876at2759"/>
<evidence type="ECO:0000256" key="2">
    <source>
        <dbReference type="ARBA" id="ARBA00022730"/>
    </source>
</evidence>
<evidence type="ECO:0000313" key="10">
    <source>
        <dbReference type="Proteomes" id="UP000729402"/>
    </source>
</evidence>
<dbReference type="PANTHER" id="PTHR10746">
    <property type="entry name" value="50S RIBOSOMAL PROTEIN L4"/>
    <property type="match status" value="1"/>
</dbReference>
<sequence length="369" mass="39806">MHNPNRVSSDYWLGATKYQLAGSRESGDGRVDKGIEKRPGPAAEPPRRPPRSAVPCSEAAAMTASSVASTLLLSLSSSSSHFVSSASASFLPSSSSQRVAVPAGRQRAAVSVLRALRAEAATLPVLSFSGEKVGEVNLDLKSAPPSTARAVVHRALITDRQNKRRGTASTLTRGEVRGGGRKPYQQKKTGKARRGSTRTPLRPGGGVIFGPKPRDWSIKINRKEKRLAISTALASAAVANDAFVVEEFAEEFAGGPRTRDFVSALQRWGLDPKQKAMFFATEFADNVRLSGRNIGSLKMLSPRTLNLYDILDARKLFFTPAAIDYLNSRYGATVFDEYEDDTDGEDDGEEEAEEVQEEEGTTEEAAQGT</sequence>
<feature type="region of interest" description="Disordered" evidence="8">
    <location>
        <begin position="161"/>
        <end position="206"/>
    </location>
</feature>
<dbReference type="GO" id="GO:0005840">
    <property type="term" value="C:ribosome"/>
    <property type="evidence" value="ECO:0007669"/>
    <property type="project" value="UniProtKB-KW"/>
</dbReference>
<feature type="region of interest" description="Disordered" evidence="8">
    <location>
        <begin position="337"/>
        <end position="369"/>
    </location>
</feature>
<name>A0A8J5SGM7_ZIZPA</name>
<dbReference type="AlphaFoldDB" id="A0A8J5SGM7"/>
<protein>
    <recommendedName>
        <fullName evidence="6">Large ribosomal subunit protein uL4c</fullName>
    </recommendedName>
    <alternativeName>
        <fullName evidence="7">50S ribosomal protein L4, chloroplastic</fullName>
    </alternativeName>
</protein>